<protein>
    <submittedName>
        <fullName evidence="2">Uncharacterized protein</fullName>
    </submittedName>
</protein>
<sequence length="113" mass="13634">MEVSKNIDRKDKENKEYPHLETPEARKECLQRALDYTKQLEENHQSIREEEPNRHFCEEEEKLKSKQENNEQYEENQRQQQQEIKTTLPLSSYIPVSVPTTSQNRHISKIRSH</sequence>
<evidence type="ECO:0000313" key="3">
    <source>
        <dbReference type="Proteomes" id="UP000266861"/>
    </source>
</evidence>
<accession>A0A397GGM7</accession>
<feature type="compositionally biased region" description="Basic and acidic residues" evidence="1">
    <location>
        <begin position="40"/>
        <end position="69"/>
    </location>
</feature>
<gene>
    <name evidence="2" type="ORF">Glove_504g3</name>
</gene>
<organism evidence="2 3">
    <name type="scientific">Diversispora epigaea</name>
    <dbReference type="NCBI Taxonomy" id="1348612"/>
    <lineage>
        <taxon>Eukaryota</taxon>
        <taxon>Fungi</taxon>
        <taxon>Fungi incertae sedis</taxon>
        <taxon>Mucoromycota</taxon>
        <taxon>Glomeromycotina</taxon>
        <taxon>Glomeromycetes</taxon>
        <taxon>Diversisporales</taxon>
        <taxon>Diversisporaceae</taxon>
        <taxon>Diversispora</taxon>
    </lineage>
</organism>
<feature type="region of interest" description="Disordered" evidence="1">
    <location>
        <begin position="1"/>
        <end position="26"/>
    </location>
</feature>
<evidence type="ECO:0000256" key="1">
    <source>
        <dbReference type="SAM" id="MobiDB-lite"/>
    </source>
</evidence>
<reference evidence="2 3" key="1">
    <citation type="submission" date="2018-08" db="EMBL/GenBank/DDBJ databases">
        <title>Genome and evolution of the arbuscular mycorrhizal fungus Diversispora epigaea (formerly Glomus versiforme) and its bacterial endosymbionts.</title>
        <authorList>
            <person name="Sun X."/>
            <person name="Fei Z."/>
            <person name="Harrison M."/>
        </authorList>
    </citation>
    <scope>NUCLEOTIDE SEQUENCE [LARGE SCALE GENOMIC DNA]</scope>
    <source>
        <strain evidence="2 3">IT104</strain>
    </source>
</reference>
<keyword evidence="3" id="KW-1185">Reference proteome</keyword>
<evidence type="ECO:0000313" key="2">
    <source>
        <dbReference type="EMBL" id="RHZ50172.1"/>
    </source>
</evidence>
<dbReference type="AlphaFoldDB" id="A0A397GGM7"/>
<feature type="region of interest" description="Disordered" evidence="1">
    <location>
        <begin position="94"/>
        <end position="113"/>
    </location>
</feature>
<name>A0A397GGM7_9GLOM</name>
<dbReference type="Proteomes" id="UP000266861">
    <property type="component" value="Unassembled WGS sequence"/>
</dbReference>
<feature type="region of interest" description="Disordered" evidence="1">
    <location>
        <begin position="40"/>
        <end position="88"/>
    </location>
</feature>
<dbReference type="EMBL" id="PQFF01000437">
    <property type="protein sequence ID" value="RHZ50172.1"/>
    <property type="molecule type" value="Genomic_DNA"/>
</dbReference>
<comment type="caution">
    <text evidence="2">The sequence shown here is derived from an EMBL/GenBank/DDBJ whole genome shotgun (WGS) entry which is preliminary data.</text>
</comment>
<proteinExistence type="predicted"/>